<proteinExistence type="predicted"/>
<organism evidence="2">
    <name type="scientific">Rhipicephalus microplus</name>
    <name type="common">Cattle tick</name>
    <name type="synonym">Boophilus microplus</name>
    <dbReference type="NCBI Taxonomy" id="6941"/>
    <lineage>
        <taxon>Eukaryota</taxon>
        <taxon>Metazoa</taxon>
        <taxon>Ecdysozoa</taxon>
        <taxon>Arthropoda</taxon>
        <taxon>Chelicerata</taxon>
        <taxon>Arachnida</taxon>
        <taxon>Acari</taxon>
        <taxon>Parasitiformes</taxon>
        <taxon>Ixodida</taxon>
        <taxon>Ixodoidea</taxon>
        <taxon>Ixodidae</taxon>
        <taxon>Rhipicephalinae</taxon>
        <taxon>Rhipicephalus</taxon>
        <taxon>Boophilus</taxon>
    </lineage>
</organism>
<dbReference type="AlphaFoldDB" id="A0A6G5A2V0"/>
<reference evidence="2" key="1">
    <citation type="submission" date="2020-03" db="EMBL/GenBank/DDBJ databases">
        <title>A transcriptome and proteome of the tick Rhipicephalus microplus shaped by the genetic composition of its hosts and developmental stage.</title>
        <authorList>
            <person name="Garcia G.R."/>
            <person name="Ribeiro J.M.C."/>
            <person name="Maruyama S.R."/>
            <person name="Gardinasse L.G."/>
            <person name="Nelson K."/>
            <person name="Ferreira B.R."/>
            <person name="Andrade T.G."/>
            <person name="Santos I.K.F.M."/>
        </authorList>
    </citation>
    <scope>NUCLEOTIDE SEQUENCE</scope>
    <source>
        <strain evidence="2">NSGR</strain>
        <tissue evidence="2">Salivary glands</tissue>
    </source>
</reference>
<protein>
    <submittedName>
        <fullName evidence="2">Putative secreted protein</fullName>
    </submittedName>
</protein>
<feature type="signal peptide" evidence="1">
    <location>
        <begin position="1"/>
        <end position="22"/>
    </location>
</feature>
<name>A0A6G5A2V0_RHIMP</name>
<dbReference type="EMBL" id="GIKN01003072">
    <property type="protein sequence ID" value="NIE45345.1"/>
    <property type="molecule type" value="Transcribed_RNA"/>
</dbReference>
<evidence type="ECO:0000256" key="1">
    <source>
        <dbReference type="SAM" id="SignalP"/>
    </source>
</evidence>
<feature type="chain" id="PRO_5026087920" evidence="1">
    <location>
        <begin position="23"/>
        <end position="78"/>
    </location>
</feature>
<sequence>MTCVQYSTFVTRILCIIFSTWSLHLTNILDEHVCVYMHRGLTSYFQNMKQTRVGSFQAVSNEYIRVVNAHHGTGEPAP</sequence>
<evidence type="ECO:0000313" key="2">
    <source>
        <dbReference type="EMBL" id="NIE45345.1"/>
    </source>
</evidence>
<accession>A0A6G5A2V0</accession>
<keyword evidence="1" id="KW-0732">Signal</keyword>